<proteinExistence type="predicted"/>
<dbReference type="AlphaFoldDB" id="A0A6C0KX72"/>
<dbReference type="EMBL" id="MN740992">
    <property type="protein sequence ID" value="QHU21726.1"/>
    <property type="molecule type" value="Genomic_DNA"/>
</dbReference>
<accession>A0A6C0KX72</accession>
<protein>
    <submittedName>
        <fullName evidence="1">Uncharacterized protein</fullName>
    </submittedName>
</protein>
<organism evidence="1">
    <name type="scientific">viral metagenome</name>
    <dbReference type="NCBI Taxonomy" id="1070528"/>
    <lineage>
        <taxon>unclassified sequences</taxon>
        <taxon>metagenomes</taxon>
        <taxon>organismal metagenomes</taxon>
    </lineage>
</organism>
<name>A0A6C0KX72_9ZZZZ</name>
<reference evidence="1" key="1">
    <citation type="journal article" date="2020" name="Nature">
        <title>Giant virus diversity and host interactions through global metagenomics.</title>
        <authorList>
            <person name="Schulz F."/>
            <person name="Roux S."/>
            <person name="Paez-Espino D."/>
            <person name="Jungbluth S."/>
            <person name="Walsh D.A."/>
            <person name="Denef V.J."/>
            <person name="McMahon K.D."/>
            <person name="Konstantinidis K.T."/>
            <person name="Eloe-Fadrosh E.A."/>
            <person name="Kyrpides N.C."/>
            <person name="Woyke T."/>
        </authorList>
    </citation>
    <scope>NUCLEOTIDE SEQUENCE</scope>
    <source>
        <strain evidence="1">GVMAG-S-3300013286-35</strain>
    </source>
</reference>
<evidence type="ECO:0000313" key="1">
    <source>
        <dbReference type="EMBL" id="QHU21726.1"/>
    </source>
</evidence>
<sequence>MIPLKPDFRIKKSVRLIEEQQPTRFYNGNLVDDWRVPTGPVQSPHSFTETVVSLNKIIKLIVSKK</sequence>